<accession>A0A0E9UQW4</accession>
<dbReference type="EMBL" id="GBXM01040348">
    <property type="protein sequence ID" value="JAH68229.1"/>
    <property type="molecule type" value="Transcribed_RNA"/>
</dbReference>
<reference evidence="1" key="2">
    <citation type="journal article" date="2015" name="Fish Shellfish Immunol.">
        <title>Early steps in the European eel (Anguilla anguilla)-Vibrio vulnificus interaction in the gills: Role of the RtxA13 toxin.</title>
        <authorList>
            <person name="Callol A."/>
            <person name="Pajuelo D."/>
            <person name="Ebbesson L."/>
            <person name="Teles M."/>
            <person name="MacKenzie S."/>
            <person name="Amaro C."/>
        </authorList>
    </citation>
    <scope>NUCLEOTIDE SEQUENCE</scope>
</reference>
<reference evidence="1" key="1">
    <citation type="submission" date="2014-11" db="EMBL/GenBank/DDBJ databases">
        <authorList>
            <person name="Amaro Gonzalez C."/>
        </authorList>
    </citation>
    <scope>NUCLEOTIDE SEQUENCE</scope>
</reference>
<evidence type="ECO:0000313" key="1">
    <source>
        <dbReference type="EMBL" id="JAH68229.1"/>
    </source>
</evidence>
<sequence length="56" mass="6800">MYWTELSIIQKKYELSYHTLEMASFFSNELQFSWVKKIKITMNVSQFDVVVKIKTF</sequence>
<organism evidence="1">
    <name type="scientific">Anguilla anguilla</name>
    <name type="common">European freshwater eel</name>
    <name type="synonym">Muraena anguilla</name>
    <dbReference type="NCBI Taxonomy" id="7936"/>
    <lineage>
        <taxon>Eukaryota</taxon>
        <taxon>Metazoa</taxon>
        <taxon>Chordata</taxon>
        <taxon>Craniata</taxon>
        <taxon>Vertebrata</taxon>
        <taxon>Euteleostomi</taxon>
        <taxon>Actinopterygii</taxon>
        <taxon>Neopterygii</taxon>
        <taxon>Teleostei</taxon>
        <taxon>Anguilliformes</taxon>
        <taxon>Anguillidae</taxon>
        <taxon>Anguilla</taxon>
    </lineage>
</organism>
<protein>
    <submittedName>
        <fullName evidence="1">Uncharacterized protein</fullName>
    </submittedName>
</protein>
<name>A0A0E9UQW4_ANGAN</name>
<dbReference type="AlphaFoldDB" id="A0A0E9UQW4"/>
<proteinExistence type="predicted"/>